<dbReference type="Proteomes" id="UP001152759">
    <property type="component" value="Chromosome 3"/>
</dbReference>
<sequence length="325" mass="34560">MKLQEMSNPMQQIVANMKECGSSLSIHAADVGGSIFVHAFGAYFGIAVALALGPPMSTEDDESTYVTDIFAMIGTVFLWMFWPSFNAVLSDGDEQYRIVINTYLALTASCIVCFCASSIVSPRNKFTMVHIQNATLAGGVAIGAASNMMTLPWGALAIGGLGGFLSVISYQYLQPMLLQNYDLHDTCGVHNLHGLPGVFGGCASALLASLASVDDYSSSLYLIFPARAPFEDTFELNEAIGDLPQITAGKDRTALNQAGIQLLATVITVAIASLGGTITGLLMRSISTKLHDDEEMFQDETFWGLPPPALASASQSSQSLVRCSN</sequence>
<evidence type="ECO:0000256" key="2">
    <source>
        <dbReference type="ARBA" id="ARBA00011036"/>
    </source>
</evidence>
<dbReference type="GO" id="GO:0097272">
    <property type="term" value="P:ammonium homeostasis"/>
    <property type="evidence" value="ECO:0007669"/>
    <property type="project" value="TreeGrafter"/>
</dbReference>
<evidence type="ECO:0000256" key="5">
    <source>
        <dbReference type="ARBA" id="ARBA00023136"/>
    </source>
</evidence>
<feature type="transmembrane region" description="Helical" evidence="6">
    <location>
        <begin position="35"/>
        <end position="53"/>
    </location>
</feature>
<evidence type="ECO:0000256" key="3">
    <source>
        <dbReference type="ARBA" id="ARBA00022692"/>
    </source>
</evidence>
<dbReference type="Pfam" id="PF00909">
    <property type="entry name" value="Ammonium_transp"/>
    <property type="match status" value="1"/>
</dbReference>
<feature type="transmembrane region" description="Helical" evidence="6">
    <location>
        <begin position="194"/>
        <end position="213"/>
    </location>
</feature>
<dbReference type="PRINTS" id="PR00342">
    <property type="entry name" value="RHESUSRHD"/>
</dbReference>
<evidence type="ECO:0000256" key="4">
    <source>
        <dbReference type="ARBA" id="ARBA00022989"/>
    </source>
</evidence>
<evidence type="ECO:0000313" key="9">
    <source>
        <dbReference type="Proteomes" id="UP001152759"/>
    </source>
</evidence>
<dbReference type="InterPro" id="IPR024041">
    <property type="entry name" value="NH4_transpt_AmtB-like_dom"/>
</dbReference>
<accession>A0A9P0F0T7</accession>
<reference evidence="8" key="1">
    <citation type="submission" date="2021-12" db="EMBL/GenBank/DDBJ databases">
        <authorList>
            <person name="King R."/>
        </authorList>
    </citation>
    <scope>NUCLEOTIDE SEQUENCE</scope>
</reference>
<dbReference type="GO" id="GO:0005886">
    <property type="term" value="C:plasma membrane"/>
    <property type="evidence" value="ECO:0007669"/>
    <property type="project" value="InterPro"/>
</dbReference>
<feature type="transmembrane region" description="Helical" evidence="6">
    <location>
        <begin position="65"/>
        <end position="82"/>
    </location>
</feature>
<dbReference type="PANTHER" id="PTHR11730:SF60">
    <property type="entry name" value="RH50, ISOFORM D"/>
    <property type="match status" value="1"/>
</dbReference>
<evidence type="ECO:0000256" key="1">
    <source>
        <dbReference type="ARBA" id="ARBA00004141"/>
    </source>
</evidence>
<organism evidence="8 9">
    <name type="scientific">Bemisia tabaci</name>
    <name type="common">Sweetpotato whitefly</name>
    <name type="synonym">Aleurodes tabaci</name>
    <dbReference type="NCBI Taxonomy" id="7038"/>
    <lineage>
        <taxon>Eukaryota</taxon>
        <taxon>Metazoa</taxon>
        <taxon>Ecdysozoa</taxon>
        <taxon>Arthropoda</taxon>
        <taxon>Hexapoda</taxon>
        <taxon>Insecta</taxon>
        <taxon>Pterygota</taxon>
        <taxon>Neoptera</taxon>
        <taxon>Paraneoptera</taxon>
        <taxon>Hemiptera</taxon>
        <taxon>Sternorrhyncha</taxon>
        <taxon>Aleyrodoidea</taxon>
        <taxon>Aleyrodidae</taxon>
        <taxon>Aleyrodinae</taxon>
        <taxon>Bemisia</taxon>
    </lineage>
</organism>
<keyword evidence="4 6" id="KW-1133">Transmembrane helix</keyword>
<keyword evidence="3 6" id="KW-0812">Transmembrane</keyword>
<proteinExistence type="inferred from homology"/>
<evidence type="ECO:0000256" key="6">
    <source>
        <dbReference type="SAM" id="Phobius"/>
    </source>
</evidence>
<keyword evidence="5 6" id="KW-0472">Membrane</keyword>
<feature type="domain" description="Ammonium transporter AmtB-like" evidence="7">
    <location>
        <begin position="26"/>
        <end position="296"/>
    </location>
</feature>
<evidence type="ECO:0000313" key="8">
    <source>
        <dbReference type="EMBL" id="CAH0387089.1"/>
    </source>
</evidence>
<dbReference type="PANTHER" id="PTHR11730">
    <property type="entry name" value="AMMONIUM TRANSPORTER"/>
    <property type="match status" value="1"/>
</dbReference>
<dbReference type="EMBL" id="OU963864">
    <property type="protein sequence ID" value="CAH0387089.1"/>
    <property type="molecule type" value="Genomic_DNA"/>
</dbReference>
<protein>
    <recommendedName>
        <fullName evidence="7">Ammonium transporter AmtB-like domain-containing protein</fullName>
    </recommendedName>
</protein>
<dbReference type="InterPro" id="IPR029020">
    <property type="entry name" value="Ammonium/urea_transptr"/>
</dbReference>
<gene>
    <name evidence="8" type="ORF">BEMITA_LOCUS6143</name>
</gene>
<dbReference type="Gene3D" id="1.10.3430.10">
    <property type="entry name" value="Ammonium transporter AmtB like domains"/>
    <property type="match status" value="1"/>
</dbReference>
<comment type="similarity">
    <text evidence="2">Belongs to the ammonium transporter (TC 2.A.49) family. Rh subfamily.</text>
</comment>
<feature type="transmembrane region" description="Helical" evidence="6">
    <location>
        <begin position="260"/>
        <end position="282"/>
    </location>
</feature>
<keyword evidence="9" id="KW-1185">Reference proteome</keyword>
<dbReference type="GO" id="GO:0008519">
    <property type="term" value="F:ammonium channel activity"/>
    <property type="evidence" value="ECO:0007669"/>
    <property type="project" value="InterPro"/>
</dbReference>
<feature type="transmembrane region" description="Helical" evidence="6">
    <location>
        <begin position="151"/>
        <end position="173"/>
    </location>
</feature>
<dbReference type="InterPro" id="IPR002229">
    <property type="entry name" value="RhesusRHD"/>
</dbReference>
<dbReference type="SUPFAM" id="SSF111352">
    <property type="entry name" value="Ammonium transporter"/>
    <property type="match status" value="1"/>
</dbReference>
<feature type="transmembrane region" description="Helical" evidence="6">
    <location>
        <begin position="102"/>
        <end position="120"/>
    </location>
</feature>
<dbReference type="AlphaFoldDB" id="A0A9P0F0T7"/>
<name>A0A9P0F0T7_BEMTA</name>
<comment type="subcellular location">
    <subcellularLocation>
        <location evidence="1">Membrane</location>
        <topology evidence="1">Multi-pass membrane protein</topology>
    </subcellularLocation>
</comment>
<evidence type="ECO:0000259" key="7">
    <source>
        <dbReference type="Pfam" id="PF00909"/>
    </source>
</evidence>